<reference evidence="4 5" key="1">
    <citation type="submission" date="2023-09" db="EMBL/GenBank/DDBJ databases">
        <authorList>
            <person name="Rey-Velasco X."/>
        </authorList>
    </citation>
    <scope>NUCLEOTIDE SEQUENCE [LARGE SCALE GENOMIC DNA]</scope>
    <source>
        <strain evidence="4 5">W409</strain>
    </source>
</reference>
<gene>
    <name evidence="4" type="ORF">RM544_06425</name>
</gene>
<evidence type="ECO:0000256" key="2">
    <source>
        <dbReference type="PROSITE-ProRule" id="PRU00169"/>
    </source>
</evidence>
<dbReference type="InterPro" id="IPR011006">
    <property type="entry name" value="CheY-like_superfamily"/>
</dbReference>
<dbReference type="SMART" id="SM00448">
    <property type="entry name" value="REC"/>
    <property type="match status" value="1"/>
</dbReference>
<dbReference type="Gene3D" id="3.40.50.2300">
    <property type="match status" value="1"/>
</dbReference>
<dbReference type="Pfam" id="PF00072">
    <property type="entry name" value="Response_reg"/>
    <property type="match status" value="1"/>
</dbReference>
<dbReference type="RefSeq" id="WP_311360945.1">
    <property type="nucleotide sequence ID" value="NZ_JAVRIE010000002.1"/>
</dbReference>
<dbReference type="PANTHER" id="PTHR43547">
    <property type="entry name" value="TWO-COMPONENT HISTIDINE KINASE"/>
    <property type="match status" value="1"/>
</dbReference>
<feature type="domain" description="Response regulatory" evidence="3">
    <location>
        <begin position="12"/>
        <end position="129"/>
    </location>
</feature>
<evidence type="ECO:0000313" key="5">
    <source>
        <dbReference type="Proteomes" id="UP001249020"/>
    </source>
</evidence>
<sequence length="143" mass="16361">MKNPIDLLKKINIIVIDDMDSMLGLIISCLRELGAEKIQTASNGELAWKMLNKNRYDLIICDWDMPKMTGYQLLKLVRESQLHQHIPFLLLTAATEKKLVLDAVQAGVSDYLAKPFQPKELDYRIIKLLRKVDLNPAALSNRE</sequence>
<feature type="modified residue" description="4-aspartylphosphate" evidence="2">
    <location>
        <position position="62"/>
    </location>
</feature>
<accession>A0AAW8R2S9</accession>
<dbReference type="PANTHER" id="PTHR43547:SF2">
    <property type="entry name" value="HYBRID SIGNAL TRANSDUCTION HISTIDINE KINASE C"/>
    <property type="match status" value="1"/>
</dbReference>
<name>A0AAW8R2S9_9ALTE</name>
<dbReference type="GO" id="GO:0000155">
    <property type="term" value="F:phosphorelay sensor kinase activity"/>
    <property type="evidence" value="ECO:0007669"/>
    <property type="project" value="TreeGrafter"/>
</dbReference>
<comment type="caution">
    <text evidence="4">The sequence shown here is derived from an EMBL/GenBank/DDBJ whole genome shotgun (WGS) entry which is preliminary data.</text>
</comment>
<evidence type="ECO:0000256" key="1">
    <source>
        <dbReference type="ARBA" id="ARBA00022553"/>
    </source>
</evidence>
<evidence type="ECO:0000259" key="3">
    <source>
        <dbReference type="PROSITE" id="PS50110"/>
    </source>
</evidence>
<organism evidence="4 5">
    <name type="scientific">Brumicola blandensis</name>
    <dbReference type="NCBI Taxonomy" id="3075611"/>
    <lineage>
        <taxon>Bacteria</taxon>
        <taxon>Pseudomonadati</taxon>
        <taxon>Pseudomonadota</taxon>
        <taxon>Gammaproteobacteria</taxon>
        <taxon>Alteromonadales</taxon>
        <taxon>Alteromonadaceae</taxon>
        <taxon>Brumicola</taxon>
    </lineage>
</organism>
<proteinExistence type="predicted"/>
<dbReference type="SUPFAM" id="SSF52172">
    <property type="entry name" value="CheY-like"/>
    <property type="match status" value="1"/>
</dbReference>
<keyword evidence="5" id="KW-1185">Reference proteome</keyword>
<dbReference type="Proteomes" id="UP001249020">
    <property type="component" value="Unassembled WGS sequence"/>
</dbReference>
<dbReference type="AlphaFoldDB" id="A0AAW8R2S9"/>
<dbReference type="EMBL" id="JAVRIE010000002">
    <property type="protein sequence ID" value="MDT0582165.1"/>
    <property type="molecule type" value="Genomic_DNA"/>
</dbReference>
<dbReference type="PROSITE" id="PS50110">
    <property type="entry name" value="RESPONSE_REGULATORY"/>
    <property type="match status" value="1"/>
</dbReference>
<keyword evidence="1 2" id="KW-0597">Phosphoprotein</keyword>
<evidence type="ECO:0000313" key="4">
    <source>
        <dbReference type="EMBL" id="MDT0582165.1"/>
    </source>
</evidence>
<protein>
    <submittedName>
        <fullName evidence="4">Response regulator</fullName>
    </submittedName>
</protein>
<dbReference type="InterPro" id="IPR001789">
    <property type="entry name" value="Sig_transdc_resp-reg_receiver"/>
</dbReference>